<dbReference type="CTD" id="184965"/>
<feature type="transmembrane region" description="Helical" evidence="5">
    <location>
        <begin position="273"/>
        <end position="294"/>
    </location>
</feature>
<dbReference type="eggNOG" id="KOG3098">
    <property type="taxonomic scope" value="Eukaryota"/>
</dbReference>
<evidence type="ECO:0000259" key="6">
    <source>
        <dbReference type="PROSITE" id="PS50262"/>
    </source>
</evidence>
<dbReference type="AGR" id="WB:WBGene00005776"/>
<proteinExistence type="predicted"/>
<dbReference type="Gene3D" id="1.20.1070.10">
    <property type="entry name" value="Rhodopsin 7-helix transmembrane proteins"/>
    <property type="match status" value="1"/>
</dbReference>
<dbReference type="InterPro" id="IPR000276">
    <property type="entry name" value="GPCR_Rhodpsn"/>
</dbReference>
<keyword evidence="4 5" id="KW-0472">Membrane</keyword>
<dbReference type="Proteomes" id="UP000001940">
    <property type="component" value="Chromosome V"/>
</dbReference>
<dbReference type="PROSITE" id="PS50262">
    <property type="entry name" value="G_PROTEIN_RECEP_F1_2"/>
    <property type="match status" value="1"/>
</dbReference>
<comment type="subcellular location">
    <subcellularLocation>
        <location evidence="1">Membrane</location>
    </subcellularLocation>
</comment>
<evidence type="ECO:0000256" key="5">
    <source>
        <dbReference type="SAM" id="Phobius"/>
    </source>
</evidence>
<reference evidence="7 8" key="1">
    <citation type="journal article" date="1998" name="Science">
        <title>Genome sequence of the nematode C. elegans: a platform for investigating biology.</title>
        <authorList>
            <consortium name="The C. elegans sequencing consortium"/>
            <person name="Sulson J.E."/>
            <person name="Waterston R."/>
        </authorList>
    </citation>
    <scope>NUCLEOTIDE SEQUENCE [LARGE SCALE GENOMIC DNA]</scope>
    <source>
        <strain evidence="7 8">Bristol N2</strain>
    </source>
</reference>
<dbReference type="UCSC" id="F26D2.11">
    <property type="organism name" value="c. elegans"/>
</dbReference>
<dbReference type="HOGENOM" id="CLU_043715_0_3_1"/>
<dbReference type="PaxDb" id="6239-F26D2.11"/>
<dbReference type="WormBase" id="F26D2.11">
    <property type="protein sequence ID" value="CE52846"/>
    <property type="gene ID" value="WBGene00005776"/>
    <property type="gene designation" value="srw-29"/>
</dbReference>
<protein>
    <submittedName>
        <fullName evidence="7">G-protein coupled receptors family 1 profile domain-containing protein</fullName>
    </submittedName>
</protein>
<keyword evidence="7" id="KW-0675">Receptor</keyword>
<dbReference type="InterPro" id="IPR019427">
    <property type="entry name" value="7TM_GPCR_serpentine_rcpt_Srw"/>
</dbReference>
<dbReference type="PhylomeDB" id="Q9XV61"/>
<feature type="transmembrane region" description="Helical" evidence="5">
    <location>
        <begin position="68"/>
        <end position="92"/>
    </location>
</feature>
<dbReference type="PANTHER" id="PTHR22751">
    <property type="entry name" value="G-PROTEIN COUPLED RECEPTOR-RELATED"/>
    <property type="match status" value="1"/>
</dbReference>
<dbReference type="Pfam" id="PF10324">
    <property type="entry name" value="7TM_GPCR_Srw"/>
    <property type="match status" value="1"/>
</dbReference>
<name>Q9XV61_CAEEL</name>
<evidence type="ECO:0000256" key="3">
    <source>
        <dbReference type="ARBA" id="ARBA00022989"/>
    </source>
</evidence>
<dbReference type="PIR" id="T21404">
    <property type="entry name" value="T21404"/>
</dbReference>
<evidence type="ECO:0000313" key="7">
    <source>
        <dbReference type="EMBL" id="CAB04181.2"/>
    </source>
</evidence>
<evidence type="ECO:0000256" key="4">
    <source>
        <dbReference type="ARBA" id="ARBA00023136"/>
    </source>
</evidence>
<keyword evidence="2 5" id="KW-0812">Transmembrane</keyword>
<feature type="transmembrane region" description="Helical" evidence="5">
    <location>
        <begin position="36"/>
        <end position="56"/>
    </location>
</feature>
<evidence type="ECO:0000256" key="1">
    <source>
        <dbReference type="ARBA" id="ARBA00004370"/>
    </source>
</evidence>
<evidence type="ECO:0000313" key="9">
    <source>
        <dbReference type="WormBase" id="F26D2.11"/>
    </source>
</evidence>
<dbReference type="EMBL" id="BX284605">
    <property type="protein sequence ID" value="CAB04181.2"/>
    <property type="molecule type" value="Genomic_DNA"/>
</dbReference>
<dbReference type="OrthoDB" id="5864054at2759"/>
<keyword evidence="3 5" id="KW-1133">Transmembrane helix</keyword>
<organism evidence="7 8">
    <name type="scientific">Caenorhabditis elegans</name>
    <dbReference type="NCBI Taxonomy" id="6239"/>
    <lineage>
        <taxon>Eukaryota</taxon>
        <taxon>Metazoa</taxon>
        <taxon>Ecdysozoa</taxon>
        <taxon>Nematoda</taxon>
        <taxon>Chromadorea</taxon>
        <taxon>Rhabditida</taxon>
        <taxon>Rhabditina</taxon>
        <taxon>Rhabditomorpha</taxon>
        <taxon>Rhabditoidea</taxon>
        <taxon>Rhabditidae</taxon>
        <taxon>Peloderinae</taxon>
        <taxon>Caenorhabditis</taxon>
    </lineage>
</organism>
<dbReference type="GO" id="GO:0008528">
    <property type="term" value="F:G protein-coupled peptide receptor activity"/>
    <property type="evidence" value="ECO:0007669"/>
    <property type="project" value="InterPro"/>
</dbReference>
<dbReference type="AlphaFoldDB" id="Q9XV61"/>
<evidence type="ECO:0000256" key="2">
    <source>
        <dbReference type="ARBA" id="ARBA00022692"/>
    </source>
</evidence>
<dbReference type="PANTHER" id="PTHR22751:SF13">
    <property type="entry name" value="G-PROTEIN COUPLED RECEPTORS FAMILY 1 PROFILE DOMAIN-CONTAINING PROTEIN"/>
    <property type="match status" value="1"/>
</dbReference>
<dbReference type="PRINTS" id="PR00237">
    <property type="entry name" value="GPCRRHODOPSN"/>
</dbReference>
<feature type="transmembrane region" description="Helical" evidence="5">
    <location>
        <begin position="222"/>
        <end position="245"/>
    </location>
</feature>
<dbReference type="GO" id="GO:0016020">
    <property type="term" value="C:membrane"/>
    <property type="evidence" value="ECO:0007669"/>
    <property type="project" value="UniProtKB-SubCell"/>
</dbReference>
<dbReference type="GeneID" id="184965"/>
<sequence length="361" mass="41022">MNTTYIEMFPGFSIESIRLFCAIGNFMGDFSYYIDHVHFVVPILGAFLGLIHLTVLTRKCMRTLGINIFLIGIAIADMIRSISINFTPFFYLRYLSNEVLCLYPNSTLSYNISASSVKISEALSIWFGVAIAVIRSLVMRYPVNNRINRLTQVEYSLKIIITITMFAFPIWALYYTKLCSAKVPGWMPFTNCHRFSENSTKISIDFQINRLFGSTLIYEIDLLIEGVLLELIPSIILPITTIGLVKDLKEAQKNSMSIKSSTKSHDTLRSIKLVTFMTISFLFTTTPHGLMYVIGMFNTDKPGLVMIILKFARLFTFLTTLNGIAHILICYLMSTQYRNTANEVFGEGRKIFKPTSLVHPT</sequence>
<keyword evidence="8" id="KW-1185">Reference proteome</keyword>
<gene>
    <name evidence="7 9" type="primary">srw-29</name>
    <name evidence="7" type="ORF">CELE_F26D2.11</name>
    <name evidence="9" type="ORF">F26D2.11</name>
</gene>
<feature type="domain" description="G-protein coupled receptors family 1 profile" evidence="6">
    <location>
        <begin position="48"/>
        <end position="330"/>
    </location>
</feature>
<dbReference type="InterPro" id="IPR017452">
    <property type="entry name" value="GPCR_Rhodpsn_7TM"/>
</dbReference>
<feature type="transmembrane region" description="Helical" evidence="5">
    <location>
        <begin position="112"/>
        <end position="134"/>
    </location>
</feature>
<feature type="transmembrane region" description="Helical" evidence="5">
    <location>
        <begin position="314"/>
        <end position="333"/>
    </location>
</feature>
<dbReference type="SMR" id="Q9XV61"/>
<dbReference type="KEGG" id="cel:CELE_F26D2.11"/>
<feature type="transmembrane region" description="Helical" evidence="5">
    <location>
        <begin position="155"/>
        <end position="174"/>
    </location>
</feature>
<dbReference type="SUPFAM" id="SSF81321">
    <property type="entry name" value="Family A G protein-coupled receptor-like"/>
    <property type="match status" value="1"/>
</dbReference>
<dbReference type="InParanoid" id="Q9XV61"/>
<evidence type="ECO:0000313" key="8">
    <source>
        <dbReference type="Proteomes" id="UP000001940"/>
    </source>
</evidence>
<accession>Q9XV61</accession>
<dbReference type="RefSeq" id="NP_507151.2">
    <property type="nucleotide sequence ID" value="NM_074750.2"/>
</dbReference>